<dbReference type="EMBL" id="JAFNEN010000189">
    <property type="protein sequence ID" value="KAG8190265.1"/>
    <property type="molecule type" value="Genomic_DNA"/>
</dbReference>
<accession>A0AAV6V386</accession>
<keyword evidence="3" id="KW-1185">Reference proteome</keyword>
<reference evidence="2 3" key="1">
    <citation type="journal article" date="2022" name="Nat. Ecol. Evol.">
        <title>A masculinizing supergene underlies an exaggerated male reproductive morph in a spider.</title>
        <authorList>
            <person name="Hendrickx F."/>
            <person name="De Corte Z."/>
            <person name="Sonet G."/>
            <person name="Van Belleghem S.M."/>
            <person name="Kostlbacher S."/>
            <person name="Vangestel C."/>
        </authorList>
    </citation>
    <scope>NUCLEOTIDE SEQUENCE [LARGE SCALE GENOMIC DNA]</scope>
    <source>
        <strain evidence="2">W744_W776</strain>
    </source>
</reference>
<evidence type="ECO:0000313" key="3">
    <source>
        <dbReference type="Proteomes" id="UP000827092"/>
    </source>
</evidence>
<gene>
    <name evidence="2" type="ORF">JTE90_025782</name>
</gene>
<evidence type="ECO:0000256" key="1">
    <source>
        <dbReference type="SAM" id="SignalP"/>
    </source>
</evidence>
<feature type="signal peptide" evidence="1">
    <location>
        <begin position="1"/>
        <end position="28"/>
    </location>
</feature>
<evidence type="ECO:0000313" key="2">
    <source>
        <dbReference type="EMBL" id="KAG8190265.1"/>
    </source>
</evidence>
<sequence length="100" mass="11672">MFLISGRKMLQFLVLMVWLFLDVFKVHSNSCELNESKAECSLFCIFNGFHEGECKFTEGINKCHCYGEKNMEDIGAMERNFKDGCPELDTIDTRYFSSRF</sequence>
<dbReference type="Proteomes" id="UP000827092">
    <property type="component" value="Unassembled WGS sequence"/>
</dbReference>
<name>A0AAV6V386_9ARAC</name>
<keyword evidence="1" id="KW-0732">Signal</keyword>
<comment type="caution">
    <text evidence="2">The sequence shown here is derived from an EMBL/GenBank/DDBJ whole genome shotgun (WGS) entry which is preliminary data.</text>
</comment>
<protein>
    <submittedName>
        <fullName evidence="2">Uncharacterized protein</fullName>
    </submittedName>
</protein>
<organism evidence="2 3">
    <name type="scientific">Oedothorax gibbosus</name>
    <dbReference type="NCBI Taxonomy" id="931172"/>
    <lineage>
        <taxon>Eukaryota</taxon>
        <taxon>Metazoa</taxon>
        <taxon>Ecdysozoa</taxon>
        <taxon>Arthropoda</taxon>
        <taxon>Chelicerata</taxon>
        <taxon>Arachnida</taxon>
        <taxon>Araneae</taxon>
        <taxon>Araneomorphae</taxon>
        <taxon>Entelegynae</taxon>
        <taxon>Araneoidea</taxon>
        <taxon>Linyphiidae</taxon>
        <taxon>Erigoninae</taxon>
        <taxon>Oedothorax</taxon>
    </lineage>
</organism>
<dbReference type="AlphaFoldDB" id="A0AAV6V386"/>
<proteinExistence type="predicted"/>
<feature type="chain" id="PRO_5043989337" evidence="1">
    <location>
        <begin position="29"/>
        <end position="100"/>
    </location>
</feature>